<protein>
    <submittedName>
        <fullName evidence="2">DUF5906 domain-containing protein</fullName>
    </submittedName>
</protein>
<dbReference type="SUPFAM" id="SSF52540">
    <property type="entry name" value="P-loop containing nucleoside triphosphate hydrolases"/>
    <property type="match status" value="1"/>
</dbReference>
<dbReference type="InterPro" id="IPR045455">
    <property type="entry name" value="NrS-1_pol-like_helicase"/>
</dbReference>
<reference evidence="2 3" key="1">
    <citation type="submission" date="2023-04" db="EMBL/GenBank/DDBJ databases">
        <title>Nanopore sequencing of Janthinobacterium from water.</title>
        <authorList>
            <person name="Ciuchcinski K."/>
            <person name="Rokowska A."/>
            <person name="Dziewit L."/>
        </authorList>
    </citation>
    <scope>NUCLEOTIDE SEQUENCE [LARGE SCALE GENOMIC DNA]</scope>
    <source>
        <strain evidence="2 3">DEMB2</strain>
    </source>
</reference>
<proteinExistence type="predicted"/>
<dbReference type="EMBL" id="CP121464">
    <property type="protein sequence ID" value="WFR81260.1"/>
    <property type="molecule type" value="Genomic_DNA"/>
</dbReference>
<feature type="domain" description="NrS-1 polymerase-like helicase" evidence="1">
    <location>
        <begin position="163"/>
        <end position="270"/>
    </location>
</feature>
<dbReference type="Pfam" id="PF19263">
    <property type="entry name" value="DUF5906"/>
    <property type="match status" value="1"/>
</dbReference>
<gene>
    <name evidence="2" type="ORF">P9875_08855</name>
</gene>
<evidence type="ECO:0000313" key="2">
    <source>
        <dbReference type="EMBL" id="WFR81260.1"/>
    </source>
</evidence>
<dbReference type="Proteomes" id="UP001219584">
    <property type="component" value="Chromosome"/>
</dbReference>
<dbReference type="InterPro" id="IPR027417">
    <property type="entry name" value="P-loop_NTPase"/>
</dbReference>
<organism evidence="2 3">
    <name type="scientific">Janthinobacterium rivuli</name>
    <dbReference type="NCBI Taxonomy" id="2751478"/>
    <lineage>
        <taxon>Bacteria</taxon>
        <taxon>Pseudomonadati</taxon>
        <taxon>Pseudomonadota</taxon>
        <taxon>Betaproteobacteria</taxon>
        <taxon>Burkholderiales</taxon>
        <taxon>Oxalobacteraceae</taxon>
        <taxon>Janthinobacterium</taxon>
    </lineage>
</organism>
<dbReference type="RefSeq" id="WP_278318155.1">
    <property type="nucleotide sequence ID" value="NZ_CP121464.1"/>
</dbReference>
<accession>A0ABY8IB73</accession>
<sequence length="422" mass="48650">MQKNELSPTNKATLIEYSKSLKERGFCKIDNSSSNTTQLYNCFNGTTLPLSYINNDMTDWLRSNDKVCDERNLPYIISTLPHVIGTKFVPKGLPIYKEPKTGCNFVNTYKSYEPSIDSKQVSPLFLEYLIRLIPDDAERHIFVQWIAHTFQQPNERPSWHILLISDVGTGKGFLIESILHPLLHHTSVVNSFQKVLGQFSTILEDNLLVLLDDPAAGSDDTQTKLKSMLSEERAYTERKGLQGGMTNTYTRFILASNDSRPLRLDANERRWWSPAPLVHRFNKEETQSFIKELADWLALDGSLDKVYNWFMDYSLDGFNPKYIAQSENLLQMIGLSENIYTKFLKEWTIDNKVFTTKDVNNAFDSEALGKPNPHQLPHLLRELGFENKKVRFDTGPKSVYYQIGMELYEVKQRYSDHVTATF</sequence>
<evidence type="ECO:0000313" key="3">
    <source>
        <dbReference type="Proteomes" id="UP001219584"/>
    </source>
</evidence>
<dbReference type="Gene3D" id="3.40.50.300">
    <property type="entry name" value="P-loop containing nucleotide triphosphate hydrolases"/>
    <property type="match status" value="1"/>
</dbReference>
<name>A0ABY8IB73_9BURK</name>
<keyword evidence="3" id="KW-1185">Reference proteome</keyword>
<evidence type="ECO:0000259" key="1">
    <source>
        <dbReference type="Pfam" id="PF19263"/>
    </source>
</evidence>